<dbReference type="CDD" id="cd00077">
    <property type="entry name" value="HDc"/>
    <property type="match status" value="1"/>
</dbReference>
<dbReference type="InterPro" id="IPR052020">
    <property type="entry name" value="Cyclic_di-GMP/3'3'-cGAMP_PDE"/>
</dbReference>
<keyword evidence="4" id="KW-0378">Hydrolase</keyword>
<dbReference type="GO" id="GO:0016787">
    <property type="term" value="F:hydrolase activity"/>
    <property type="evidence" value="ECO:0007669"/>
    <property type="project" value="UniProtKB-KW"/>
</dbReference>
<proteinExistence type="predicted"/>
<name>A0A806K1G2_9BACT</name>
<organism evidence="4">
    <name type="scientific">uncultured bacterium contig00068</name>
    <dbReference type="NCBI Taxonomy" id="1181549"/>
    <lineage>
        <taxon>Bacteria</taxon>
        <taxon>environmental samples</taxon>
    </lineage>
</organism>
<feature type="domain" description="HD-GYP" evidence="3">
    <location>
        <begin position="214"/>
        <end position="419"/>
    </location>
</feature>
<dbReference type="PROSITE" id="PS51832">
    <property type="entry name" value="HD_GYP"/>
    <property type="match status" value="1"/>
</dbReference>
<dbReference type="Gene3D" id="1.10.3210.10">
    <property type="entry name" value="Hypothetical protein af1432"/>
    <property type="match status" value="1"/>
</dbReference>
<keyword evidence="1" id="KW-0175">Coiled coil</keyword>
<feature type="transmembrane region" description="Helical" evidence="2">
    <location>
        <begin position="86"/>
        <end position="104"/>
    </location>
</feature>
<dbReference type="EMBL" id="JQ844246">
    <property type="protein sequence ID" value="AGS53712.1"/>
    <property type="molecule type" value="Genomic_DNA"/>
</dbReference>
<keyword evidence="2" id="KW-1133">Transmembrane helix</keyword>
<feature type="transmembrane region" description="Helical" evidence="2">
    <location>
        <begin position="110"/>
        <end position="128"/>
    </location>
</feature>
<dbReference type="PANTHER" id="PTHR45228">
    <property type="entry name" value="CYCLIC DI-GMP PHOSPHODIESTERASE TM_0186-RELATED"/>
    <property type="match status" value="1"/>
</dbReference>
<keyword evidence="2" id="KW-0812">Transmembrane</keyword>
<keyword evidence="2" id="KW-0472">Membrane</keyword>
<sequence>MNMKKGLLINIFTSGKYSHNRELNSSDYLIRYVLMNFILLLSLLVFIYYGFDSINERMYWQTALYAVMSIIAVTSIVLARKNIPQIIPGIVSLIFFGAFCGIMLWVGYNYGSIVLFIYPLLAIMILGLKAGMVLSLGLFTVICCFVFISGMSQIQYELGSAAQITANYLVVLLITLVIEYTRISKDKVINRQKQELERFNKNLQDIVDEKTAKVVKLQNAILKTMSDLVEFRDYNTGEHIERTQYGVSLLLDEIKRNGLFKETVNDWDSYLILQSAELHDVGKIAISDHILKKPGPLTNDEFEEMKKHTVFGLKIVERIEKEADESELLSHAKIFALTHHEKWDGTGYPNGLKGEEIPLQGRIMAIADVYDALVSERPYKKAFSHEEAVKIILEGKGTQFDPVLIDLFINICNKYKSES</sequence>
<evidence type="ECO:0000256" key="2">
    <source>
        <dbReference type="SAM" id="Phobius"/>
    </source>
</evidence>
<evidence type="ECO:0000259" key="3">
    <source>
        <dbReference type="PROSITE" id="PS51832"/>
    </source>
</evidence>
<dbReference type="AlphaFoldDB" id="A0A806K1G2"/>
<dbReference type="SUPFAM" id="SSF109604">
    <property type="entry name" value="HD-domain/PDEase-like"/>
    <property type="match status" value="1"/>
</dbReference>
<feature type="coiled-coil region" evidence="1">
    <location>
        <begin position="189"/>
        <end position="220"/>
    </location>
</feature>
<feature type="transmembrane region" description="Helical" evidence="2">
    <location>
        <begin position="63"/>
        <end position="79"/>
    </location>
</feature>
<dbReference type="SMART" id="SM00471">
    <property type="entry name" value="HDc"/>
    <property type="match status" value="1"/>
</dbReference>
<dbReference type="InterPro" id="IPR003607">
    <property type="entry name" value="HD/PDEase_dom"/>
</dbReference>
<protein>
    <submittedName>
        <fullName evidence="4">Metal dependent phosphohydrolase</fullName>
    </submittedName>
</protein>
<evidence type="ECO:0000313" key="4">
    <source>
        <dbReference type="EMBL" id="AGS53712.1"/>
    </source>
</evidence>
<feature type="transmembrane region" description="Helical" evidence="2">
    <location>
        <begin position="160"/>
        <end position="181"/>
    </location>
</feature>
<feature type="transmembrane region" description="Helical" evidence="2">
    <location>
        <begin position="29"/>
        <end position="51"/>
    </location>
</feature>
<dbReference type="Pfam" id="PF13487">
    <property type="entry name" value="HD_5"/>
    <property type="match status" value="1"/>
</dbReference>
<dbReference type="InterPro" id="IPR037522">
    <property type="entry name" value="HD_GYP_dom"/>
</dbReference>
<accession>A0A806K1G2</accession>
<evidence type="ECO:0000256" key="1">
    <source>
        <dbReference type="SAM" id="Coils"/>
    </source>
</evidence>
<reference evidence="4" key="1">
    <citation type="submission" date="2012-03" db="EMBL/GenBank/DDBJ databases">
        <title>Functional metagenomics reveals considerable lignocellulase gene clusters in the gut microbiome of a wood-feeding higher termite.</title>
        <authorList>
            <person name="Liu N."/>
        </authorList>
    </citation>
    <scope>NUCLEOTIDE SEQUENCE</scope>
</reference>
<feature type="transmembrane region" description="Helical" evidence="2">
    <location>
        <begin position="133"/>
        <end position="154"/>
    </location>
</feature>